<dbReference type="Proteomes" id="UP000242875">
    <property type="component" value="Unassembled WGS sequence"/>
</dbReference>
<evidence type="ECO:0000256" key="2">
    <source>
        <dbReference type="ARBA" id="ARBA00004496"/>
    </source>
</evidence>
<keyword evidence="8 10" id="KW-0804">Transcription</keyword>
<evidence type="ECO:0000313" key="14">
    <source>
        <dbReference type="EMBL" id="OZJ06678.1"/>
    </source>
</evidence>
<evidence type="ECO:0000256" key="9">
    <source>
        <dbReference type="ARBA" id="ARBA00023242"/>
    </source>
</evidence>
<evidence type="ECO:0000256" key="7">
    <source>
        <dbReference type="ARBA" id="ARBA00023015"/>
    </source>
</evidence>
<evidence type="ECO:0000259" key="13">
    <source>
        <dbReference type="Pfam" id="PF04153"/>
    </source>
</evidence>
<dbReference type="FunFam" id="2.30.30.1020:FF:000006">
    <property type="entry name" value="CCR4-NOT transcription complex, subunit 3"/>
    <property type="match status" value="1"/>
</dbReference>
<feature type="domain" description="CCR4-Not complex component Not N-terminal" evidence="12">
    <location>
        <begin position="3"/>
        <end position="231"/>
    </location>
</feature>
<evidence type="ECO:0000256" key="1">
    <source>
        <dbReference type="ARBA" id="ARBA00004123"/>
    </source>
</evidence>
<dbReference type="InterPro" id="IPR007207">
    <property type="entry name" value="Not_N"/>
</dbReference>
<evidence type="ECO:0000259" key="12">
    <source>
        <dbReference type="Pfam" id="PF04065"/>
    </source>
</evidence>
<dbReference type="InterPro" id="IPR012270">
    <property type="entry name" value="CCR4-NOT_su3/5"/>
</dbReference>
<name>A0A261Y7X4_9FUNG</name>
<comment type="similarity">
    <text evidence="3 10">Belongs to the CNOT2/3/5 family.</text>
</comment>
<dbReference type="PIRSF" id="PIRSF005290">
    <property type="entry name" value="NOT_su_3_5"/>
    <property type="match status" value="1"/>
</dbReference>
<dbReference type="GO" id="GO:0005634">
    <property type="term" value="C:nucleus"/>
    <property type="evidence" value="ECO:0007669"/>
    <property type="project" value="UniProtKB-SubCell"/>
</dbReference>
<feature type="region of interest" description="Disordered" evidence="11">
    <location>
        <begin position="421"/>
        <end position="448"/>
    </location>
</feature>
<feature type="compositionally biased region" description="Low complexity" evidence="11">
    <location>
        <begin position="298"/>
        <end position="315"/>
    </location>
</feature>
<evidence type="ECO:0000256" key="8">
    <source>
        <dbReference type="ARBA" id="ARBA00023163"/>
    </source>
</evidence>
<keyword evidence="4 10" id="KW-0963">Cytoplasm</keyword>
<keyword evidence="7 10" id="KW-0805">Transcription regulation</keyword>
<proteinExistence type="inferred from homology"/>
<dbReference type="GO" id="GO:0006355">
    <property type="term" value="P:regulation of DNA-templated transcription"/>
    <property type="evidence" value="ECO:0007669"/>
    <property type="project" value="InterPro"/>
</dbReference>
<dbReference type="Pfam" id="PF04153">
    <property type="entry name" value="NOT2_3_5_C"/>
    <property type="match status" value="1"/>
</dbReference>
<reference evidence="14 15" key="1">
    <citation type="journal article" date="2017" name="Mycologia">
        <title>Bifiguratus adelaidae, gen. et sp. nov., a new member of Mucoromycotina in endophytic and soil-dwelling habitats.</title>
        <authorList>
            <person name="Torres-Cruz T.J."/>
            <person name="Billingsley Tobias T.L."/>
            <person name="Almatruk M."/>
            <person name="Hesse C."/>
            <person name="Kuske C.R."/>
            <person name="Desiro A."/>
            <person name="Benucci G.M."/>
            <person name="Bonito G."/>
            <person name="Stajich J.E."/>
            <person name="Dunlap C."/>
            <person name="Arnold A.E."/>
            <person name="Porras-Alfaro A."/>
        </authorList>
    </citation>
    <scope>NUCLEOTIDE SEQUENCE [LARGE SCALE GENOMIC DNA]</scope>
    <source>
        <strain evidence="14 15">AZ0501</strain>
    </source>
</reference>
<dbReference type="GO" id="GO:0000932">
    <property type="term" value="C:P-body"/>
    <property type="evidence" value="ECO:0007669"/>
    <property type="project" value="UniProtKB-UniRule"/>
</dbReference>
<dbReference type="GO" id="GO:0030015">
    <property type="term" value="C:CCR4-NOT core complex"/>
    <property type="evidence" value="ECO:0007669"/>
    <property type="project" value="UniProtKB-UniRule"/>
</dbReference>
<feature type="region of interest" description="Disordered" evidence="11">
    <location>
        <begin position="512"/>
        <end position="532"/>
    </location>
</feature>
<dbReference type="InterPro" id="IPR040168">
    <property type="entry name" value="Not2/3/5"/>
</dbReference>
<keyword evidence="6" id="KW-0597">Phosphoprotein</keyword>
<dbReference type="OrthoDB" id="293823at2759"/>
<keyword evidence="9 10" id="KW-0539">Nucleus</keyword>
<dbReference type="InterPro" id="IPR038635">
    <property type="entry name" value="CCR4-NOT_su2/3/5_C_sf"/>
</dbReference>
<dbReference type="EMBL" id="MVBO01000002">
    <property type="protein sequence ID" value="OZJ06678.1"/>
    <property type="molecule type" value="Genomic_DNA"/>
</dbReference>
<keyword evidence="15" id="KW-1185">Reference proteome</keyword>
<feature type="region of interest" description="Disordered" evidence="11">
    <location>
        <begin position="243"/>
        <end position="318"/>
    </location>
</feature>
<keyword evidence="5 10" id="KW-0678">Repressor</keyword>
<feature type="compositionally biased region" description="Low complexity" evidence="11">
    <location>
        <begin position="270"/>
        <end position="284"/>
    </location>
</feature>
<organism evidence="14 15">
    <name type="scientific">Bifiguratus adelaidae</name>
    <dbReference type="NCBI Taxonomy" id="1938954"/>
    <lineage>
        <taxon>Eukaryota</taxon>
        <taxon>Fungi</taxon>
        <taxon>Fungi incertae sedis</taxon>
        <taxon>Mucoromycota</taxon>
        <taxon>Mucoromycotina</taxon>
        <taxon>Endogonomycetes</taxon>
        <taxon>Endogonales</taxon>
        <taxon>Endogonales incertae sedis</taxon>
        <taxon>Bifiguratus</taxon>
    </lineage>
</organism>
<dbReference type="AlphaFoldDB" id="A0A261Y7X4"/>
<evidence type="ECO:0000256" key="11">
    <source>
        <dbReference type="SAM" id="MobiDB-lite"/>
    </source>
</evidence>
<evidence type="ECO:0000256" key="6">
    <source>
        <dbReference type="ARBA" id="ARBA00022553"/>
    </source>
</evidence>
<gene>
    <name evidence="14" type="ORF">BZG36_00391</name>
</gene>
<feature type="domain" description="NOT2/NOT3/NOT5 C-terminal" evidence="13">
    <location>
        <begin position="509"/>
        <end position="636"/>
    </location>
</feature>
<comment type="caution">
    <text evidence="14">The sequence shown here is derived from an EMBL/GenBank/DDBJ whole genome shotgun (WGS) entry which is preliminary data.</text>
</comment>
<dbReference type="PANTHER" id="PTHR23326">
    <property type="entry name" value="CCR4 NOT-RELATED"/>
    <property type="match status" value="1"/>
</dbReference>
<evidence type="ECO:0000256" key="10">
    <source>
        <dbReference type="PIRNR" id="PIRNR005290"/>
    </source>
</evidence>
<accession>A0A261Y7X4</accession>
<sequence>MTARKLQTEIDRLLKKVSEGVETFEEIFDKLTSTPNPNQKDKLEADLKKEIKKLQRHRDQIKTWAASNEIKDKRALLENRKLIEQQMEKFKACEKEMKTKTYSKEGLLRQAELDPREKEKQEMGEWISSMVDELARQMETTEAEVETLRGGSKKGKKDNAKAQRATELQERIERYKWHIGRLELILRLLENDQISTEQVADIQENVKYYVEQNQEPDFEEDELIYEELNLEEEEANYGLAASGIVNGHDDESEDEVPLSTKNQKKEEEPSGTTSTTTSPTTSRSNLSKIQTSPVVPRKPALSSADADSPSAAKSSITSPVYAKAAASSITRGAPLTPAAKIPAASPPTGYAKVAAAAAAASASTPNEATPGLVSGSNSDAVANDSKGAKSIIGKPDTMTPLVAGVMSMKLGEDKTSNEVFPQSMQDTTKQSPENASAQTAPDNTVADGKLDEDADVDIIDIKTALTNEDGTYLFPPAIRDLVSSFESVREKVVTVKDDTVYAHQMLDASFSNLPDATDSERPKRYTPRNPYPVPSYYPQQPMGFLDNPAFYERFDVDVLFFIFYFQQGTYQQYLAARELKRQSWRFHKKYLTWFQRHEEPKLITDEYEQGTYIYFDYEGAWCQRKKTEFRFEYRYLEDADV</sequence>
<feature type="compositionally biased region" description="Polar residues" evidence="11">
    <location>
        <begin position="421"/>
        <end position="442"/>
    </location>
</feature>
<dbReference type="InterPro" id="IPR007282">
    <property type="entry name" value="NOT2/3/5_C"/>
</dbReference>
<comment type="subcellular location">
    <subcellularLocation>
        <location evidence="2 10">Cytoplasm</location>
    </subcellularLocation>
    <subcellularLocation>
        <location evidence="1 10">Nucleus</location>
    </subcellularLocation>
</comment>
<dbReference type="GO" id="GO:0000289">
    <property type="term" value="P:nuclear-transcribed mRNA poly(A) tail shortening"/>
    <property type="evidence" value="ECO:0007669"/>
    <property type="project" value="EnsemblFungi"/>
</dbReference>
<protein>
    <recommendedName>
        <fullName evidence="10">General negative regulator of transcription subunit</fullName>
    </recommendedName>
</protein>
<comment type="function">
    <text evidence="10">Acts as component of the CCR4-NOT core complex, which in the nucleus seems to be a general transcription factor, and in the cytoplasm the major mRNA deadenylase involved in mRNA turnover. The NOT protein subcomplex negatively regulates the basal and activated transcription of many genes. Preferentially affects TC-type TATA element-dependent transcription. Could directly or indirectly inhibit component(s) of the general transcription machinery.</text>
</comment>
<evidence type="ECO:0000313" key="15">
    <source>
        <dbReference type="Proteomes" id="UP000242875"/>
    </source>
</evidence>
<keyword evidence="10" id="KW-0010">Activator</keyword>
<dbReference type="Pfam" id="PF04065">
    <property type="entry name" value="Not3"/>
    <property type="match status" value="1"/>
</dbReference>
<evidence type="ECO:0000256" key="4">
    <source>
        <dbReference type="ARBA" id="ARBA00022490"/>
    </source>
</evidence>
<evidence type="ECO:0000256" key="5">
    <source>
        <dbReference type="ARBA" id="ARBA00022491"/>
    </source>
</evidence>
<evidence type="ECO:0000256" key="3">
    <source>
        <dbReference type="ARBA" id="ARBA00007682"/>
    </source>
</evidence>
<dbReference type="Gene3D" id="2.30.30.1020">
    <property type="entry name" value="CCR4-NOT complex subunit 2/3/5, C-terminal domain"/>
    <property type="match status" value="1"/>
</dbReference>